<dbReference type="PANTHER" id="PTHR11659">
    <property type="entry name" value="GLUTAMYL-TRNA GLN AMIDOTRANSFERASE SUBUNIT B MITOCHONDRIAL AND PROKARYOTIC PET112-RELATED"/>
    <property type="match status" value="1"/>
</dbReference>
<accession>A0A4S2N6X7</accession>
<dbReference type="PROSITE" id="PS01234">
    <property type="entry name" value="GATB"/>
    <property type="match status" value="1"/>
</dbReference>
<comment type="subunit">
    <text evidence="7">Subunit of the heterotrimeric GatCAB amidotransferase (AdT) complex, composed of A, B and C subunits.</text>
</comment>
<evidence type="ECO:0000256" key="5">
    <source>
        <dbReference type="ARBA" id="ARBA00022917"/>
    </source>
</evidence>
<keyword evidence="10" id="KW-1185">Reference proteome</keyword>
<dbReference type="HAMAP" id="MF_00121">
    <property type="entry name" value="GatB"/>
    <property type="match status" value="1"/>
</dbReference>
<dbReference type="FunCoup" id="A0A4S2N6X7">
    <property type="interactions" value="369"/>
</dbReference>
<evidence type="ECO:0000256" key="4">
    <source>
        <dbReference type="ARBA" id="ARBA00022840"/>
    </source>
</evidence>
<dbReference type="InterPro" id="IPR014746">
    <property type="entry name" value="Gln_synth/guanido_kin_cat_dom"/>
</dbReference>
<dbReference type="Pfam" id="PF02934">
    <property type="entry name" value="GatB_N"/>
    <property type="match status" value="1"/>
</dbReference>
<sequence>MPPRLTTHLKLLALSPRLSSPCPPLCRRLTIVTASTTSDPLNSQKAQKAILKAAHKRKTTSFTATDTPWQITCGLEVHAQLNTERKLFSAARTSVTAPPNTHISPIDASLPGVQPTLNPSVLLPAIRAALSFSCTINTHSRFDRKHYFYWDQPAGYQITQYYSPLAARGHFTLTPAWDGVDTPIQIGIRQVQLEQDTGKTLSAPPNNLVDLNRVGAPLVEIITDPFPIEDSEIAGKALAKIQAYLKAVDACVLGMEWGGLRADVNVSVAPRGSSTLGQRCEIKNLSSFKAVTDAVAAEAKRQISLLESGKEIVGETRGWDAEKGVTTRLRGKEGEVDYRYMPEPDLPPVDIAENAILKIQETVQMLPEEAVEKLVNVHGITWKDARTMLALDDGRPMAEGGVMEFFTEVTKVVQEYLENQKKHVGDVGRVAGNWVLHELWGLLTVREIEWKDNPVDAARMAQLLGYLLADAITGPTAKKLLPRLLTSPETPAEIIKRENLAVQNHTDDQLAAIVDSVLATPKGTQVLEQLMALNSIAGPKGDKKRMGVKSYFIGATMKELKGTAQAKVVEQAVNRVLKEKGVALN</sequence>
<dbReference type="GO" id="GO:0005524">
    <property type="term" value="F:ATP binding"/>
    <property type="evidence" value="ECO:0007669"/>
    <property type="project" value="UniProtKB-KW"/>
</dbReference>
<comment type="catalytic activity">
    <reaction evidence="6 7">
        <text>L-glutamyl-tRNA(Gln) + L-glutamine + ATP + H2O = L-glutaminyl-tRNA(Gln) + L-glutamate + ADP + phosphate + H(+)</text>
        <dbReference type="Rhea" id="RHEA:17521"/>
        <dbReference type="Rhea" id="RHEA-COMP:9681"/>
        <dbReference type="Rhea" id="RHEA-COMP:9684"/>
        <dbReference type="ChEBI" id="CHEBI:15377"/>
        <dbReference type="ChEBI" id="CHEBI:15378"/>
        <dbReference type="ChEBI" id="CHEBI:29985"/>
        <dbReference type="ChEBI" id="CHEBI:30616"/>
        <dbReference type="ChEBI" id="CHEBI:43474"/>
        <dbReference type="ChEBI" id="CHEBI:58359"/>
        <dbReference type="ChEBI" id="CHEBI:78520"/>
        <dbReference type="ChEBI" id="CHEBI:78521"/>
        <dbReference type="ChEBI" id="CHEBI:456216"/>
    </reaction>
</comment>
<dbReference type="GO" id="GO:0070681">
    <property type="term" value="P:glutaminyl-tRNAGln biosynthesis via transamidation"/>
    <property type="evidence" value="ECO:0007669"/>
    <property type="project" value="UniProtKB-UniRule"/>
</dbReference>
<dbReference type="AlphaFoldDB" id="A0A4S2N6X7"/>
<dbReference type="InParanoid" id="A0A4S2N6X7"/>
<evidence type="ECO:0000256" key="2">
    <source>
        <dbReference type="ARBA" id="ARBA00022598"/>
    </source>
</evidence>
<evidence type="ECO:0000313" key="10">
    <source>
        <dbReference type="Proteomes" id="UP000298138"/>
    </source>
</evidence>
<dbReference type="GO" id="GO:0016740">
    <property type="term" value="F:transferase activity"/>
    <property type="evidence" value="ECO:0007669"/>
    <property type="project" value="UniProtKB-KW"/>
</dbReference>
<name>A0A4S2N6X7_9PEZI</name>
<dbReference type="InterPro" id="IPR006075">
    <property type="entry name" value="Asn/Gln-tRNA_Trfase_suB/E_cat"/>
</dbReference>
<dbReference type="InterPro" id="IPR017959">
    <property type="entry name" value="Asn/Gln-tRNA_amidoTrfase_suB/E"/>
</dbReference>
<dbReference type="InterPro" id="IPR017958">
    <property type="entry name" value="Gln-tRNA_amidoTrfase_suB_CS"/>
</dbReference>
<protein>
    <recommendedName>
        <fullName evidence="7">Glutamyl-tRNA(Gln) amidotransferase subunit B, mitochondrial</fullName>
        <shortName evidence="7">Glu-AdT subunit B</shortName>
        <ecNumber evidence="7">6.3.5.-</ecNumber>
    </recommendedName>
</protein>
<keyword evidence="2 7" id="KW-0436">Ligase</keyword>
<dbReference type="GO" id="GO:0030956">
    <property type="term" value="C:glutamyl-tRNA(Gln) amidotransferase complex"/>
    <property type="evidence" value="ECO:0007669"/>
    <property type="project" value="UniProtKB-UniRule"/>
</dbReference>
<evidence type="ECO:0000256" key="7">
    <source>
        <dbReference type="HAMAP-Rule" id="MF_03147"/>
    </source>
</evidence>
<evidence type="ECO:0000259" key="8">
    <source>
        <dbReference type="SMART" id="SM00845"/>
    </source>
</evidence>
<dbReference type="InterPro" id="IPR023168">
    <property type="entry name" value="GatB_Yqey_C_2"/>
</dbReference>
<dbReference type="GO" id="GO:0050567">
    <property type="term" value="F:glutaminyl-tRNA synthase (glutamine-hydrolyzing) activity"/>
    <property type="evidence" value="ECO:0007669"/>
    <property type="project" value="UniProtKB-UniRule"/>
</dbReference>
<comment type="subcellular location">
    <subcellularLocation>
        <location evidence="7">Mitochondrion</location>
    </subcellularLocation>
</comment>
<dbReference type="GO" id="GO:0005739">
    <property type="term" value="C:mitochondrion"/>
    <property type="evidence" value="ECO:0007669"/>
    <property type="project" value="UniProtKB-SubCell"/>
</dbReference>
<dbReference type="STRING" id="341454.A0A4S2N6X7"/>
<dbReference type="GO" id="GO:0032543">
    <property type="term" value="P:mitochondrial translation"/>
    <property type="evidence" value="ECO:0007669"/>
    <property type="project" value="UniProtKB-UniRule"/>
</dbReference>
<evidence type="ECO:0000313" key="9">
    <source>
        <dbReference type="EMBL" id="TGZ85017.1"/>
    </source>
</evidence>
<keyword evidence="4 7" id="KW-0067">ATP-binding</keyword>
<gene>
    <name evidence="9" type="ORF">EX30DRAFT_313904</name>
</gene>
<dbReference type="InterPro" id="IPR003789">
    <property type="entry name" value="Asn/Gln_tRNA_amidoTrase-B-like"/>
</dbReference>
<evidence type="ECO:0000256" key="1">
    <source>
        <dbReference type="ARBA" id="ARBA00005306"/>
    </source>
</evidence>
<feature type="domain" description="Asn/Gln amidotransferase" evidence="8">
    <location>
        <begin position="404"/>
        <end position="577"/>
    </location>
</feature>
<dbReference type="EC" id="6.3.5.-" evidence="7"/>
<evidence type="ECO:0000256" key="3">
    <source>
        <dbReference type="ARBA" id="ARBA00022741"/>
    </source>
</evidence>
<dbReference type="EMBL" id="ML220112">
    <property type="protein sequence ID" value="TGZ85017.1"/>
    <property type="molecule type" value="Genomic_DNA"/>
</dbReference>
<keyword evidence="5 7" id="KW-0648">Protein biosynthesis</keyword>
<dbReference type="Gene3D" id="1.10.10.410">
    <property type="match status" value="1"/>
</dbReference>
<proteinExistence type="inferred from homology"/>
<dbReference type="OrthoDB" id="1722066at2759"/>
<keyword evidence="9" id="KW-0808">Transferase</keyword>
<dbReference type="InterPro" id="IPR018027">
    <property type="entry name" value="Asn/Gln_amidotransferase"/>
</dbReference>
<dbReference type="SUPFAM" id="SSF89095">
    <property type="entry name" value="GatB/YqeY motif"/>
    <property type="match status" value="1"/>
</dbReference>
<dbReference type="NCBIfam" id="TIGR00133">
    <property type="entry name" value="gatB"/>
    <property type="match status" value="1"/>
</dbReference>
<dbReference type="InterPro" id="IPR004413">
    <property type="entry name" value="GatB"/>
</dbReference>
<dbReference type="SMART" id="SM00845">
    <property type="entry name" value="GatB_Yqey"/>
    <property type="match status" value="1"/>
</dbReference>
<comment type="similarity">
    <text evidence="1 7">Belongs to the GatB/GatE family. GatB subfamily.</text>
</comment>
<evidence type="ECO:0000256" key="6">
    <source>
        <dbReference type="ARBA" id="ARBA00047913"/>
    </source>
</evidence>
<dbReference type="Pfam" id="PF02637">
    <property type="entry name" value="GatB_Yqey"/>
    <property type="match status" value="1"/>
</dbReference>
<keyword evidence="3 7" id="KW-0547">Nucleotide-binding</keyword>
<organism evidence="9 10">
    <name type="scientific">Ascodesmis nigricans</name>
    <dbReference type="NCBI Taxonomy" id="341454"/>
    <lineage>
        <taxon>Eukaryota</taxon>
        <taxon>Fungi</taxon>
        <taxon>Dikarya</taxon>
        <taxon>Ascomycota</taxon>
        <taxon>Pezizomycotina</taxon>
        <taxon>Pezizomycetes</taxon>
        <taxon>Pezizales</taxon>
        <taxon>Ascodesmidaceae</taxon>
        <taxon>Ascodesmis</taxon>
    </lineage>
</organism>
<dbReference type="NCBIfam" id="NF004012">
    <property type="entry name" value="PRK05477.1-2"/>
    <property type="match status" value="1"/>
</dbReference>
<reference evidence="9 10" key="1">
    <citation type="submission" date="2019-04" db="EMBL/GenBank/DDBJ databases">
        <title>Comparative genomics and transcriptomics to analyze fruiting body development in filamentous ascomycetes.</title>
        <authorList>
            <consortium name="DOE Joint Genome Institute"/>
            <person name="Lutkenhaus R."/>
            <person name="Traeger S."/>
            <person name="Breuer J."/>
            <person name="Kuo A."/>
            <person name="Lipzen A."/>
            <person name="Pangilinan J."/>
            <person name="Dilworth D."/>
            <person name="Sandor L."/>
            <person name="Poggeler S."/>
            <person name="Barry K."/>
            <person name="Grigoriev I.V."/>
            <person name="Nowrousian M."/>
        </authorList>
    </citation>
    <scope>NUCLEOTIDE SEQUENCE [LARGE SCALE GENOMIC DNA]</scope>
    <source>
        <strain evidence="9 10">CBS 389.68</strain>
    </source>
</reference>
<keyword evidence="7" id="KW-0496">Mitochondrion</keyword>
<dbReference type="PANTHER" id="PTHR11659:SF0">
    <property type="entry name" value="GLUTAMYL-TRNA(GLN) AMIDOTRANSFERASE SUBUNIT B, MITOCHONDRIAL"/>
    <property type="match status" value="1"/>
</dbReference>
<comment type="function">
    <text evidence="7">Allows the formation of correctly charged Gln-tRNA(Gln) through the transamidation of misacylated Glu-tRNA(Gln) in the mitochondria. The reaction takes place in the presence of glutamine and ATP through an activated gamma-phospho-Glu-tRNA(Gln).</text>
</comment>
<dbReference type="Proteomes" id="UP000298138">
    <property type="component" value="Unassembled WGS sequence"/>
</dbReference>
<dbReference type="SUPFAM" id="SSF55931">
    <property type="entry name" value="Glutamine synthetase/guanido kinase"/>
    <property type="match status" value="1"/>
</dbReference>